<evidence type="ECO:0000313" key="1">
    <source>
        <dbReference type="EMBL" id="KIP01141.1"/>
    </source>
</evidence>
<organism evidence="1 2">
    <name type="scientific">Phlebiopsis gigantea (strain 11061_1 CR5-6)</name>
    <name type="common">White-rot fungus</name>
    <name type="synonym">Peniophora gigantea</name>
    <dbReference type="NCBI Taxonomy" id="745531"/>
    <lineage>
        <taxon>Eukaryota</taxon>
        <taxon>Fungi</taxon>
        <taxon>Dikarya</taxon>
        <taxon>Basidiomycota</taxon>
        <taxon>Agaricomycotina</taxon>
        <taxon>Agaricomycetes</taxon>
        <taxon>Polyporales</taxon>
        <taxon>Phanerochaetaceae</taxon>
        <taxon>Phlebiopsis</taxon>
    </lineage>
</organism>
<feature type="non-terminal residue" evidence="1">
    <location>
        <position position="1"/>
    </location>
</feature>
<reference evidence="1 2" key="1">
    <citation type="journal article" date="2014" name="PLoS Genet.">
        <title>Analysis of the Phlebiopsis gigantea genome, transcriptome and secretome provides insight into its pioneer colonization strategies of wood.</title>
        <authorList>
            <person name="Hori C."/>
            <person name="Ishida T."/>
            <person name="Igarashi K."/>
            <person name="Samejima M."/>
            <person name="Suzuki H."/>
            <person name="Master E."/>
            <person name="Ferreira P."/>
            <person name="Ruiz-Duenas F.J."/>
            <person name="Held B."/>
            <person name="Canessa P."/>
            <person name="Larrondo L.F."/>
            <person name="Schmoll M."/>
            <person name="Druzhinina I.S."/>
            <person name="Kubicek C.P."/>
            <person name="Gaskell J.A."/>
            <person name="Kersten P."/>
            <person name="St John F."/>
            <person name="Glasner J."/>
            <person name="Sabat G."/>
            <person name="Splinter BonDurant S."/>
            <person name="Syed K."/>
            <person name="Yadav J."/>
            <person name="Mgbeahuruike A.C."/>
            <person name="Kovalchuk A."/>
            <person name="Asiegbu F.O."/>
            <person name="Lackner G."/>
            <person name="Hoffmeister D."/>
            <person name="Rencoret J."/>
            <person name="Gutierrez A."/>
            <person name="Sun H."/>
            <person name="Lindquist E."/>
            <person name="Barry K."/>
            <person name="Riley R."/>
            <person name="Grigoriev I.V."/>
            <person name="Henrissat B."/>
            <person name="Kues U."/>
            <person name="Berka R.M."/>
            <person name="Martinez A.T."/>
            <person name="Covert S.F."/>
            <person name="Blanchette R.A."/>
            <person name="Cullen D."/>
        </authorList>
    </citation>
    <scope>NUCLEOTIDE SEQUENCE [LARGE SCALE GENOMIC DNA]</scope>
    <source>
        <strain evidence="1 2">11061_1 CR5-6</strain>
    </source>
</reference>
<dbReference type="OrthoDB" id="2792206at2759"/>
<dbReference type="Proteomes" id="UP000053257">
    <property type="component" value="Unassembled WGS sequence"/>
</dbReference>
<protein>
    <submittedName>
        <fullName evidence="1">Uncharacterized protein</fullName>
    </submittedName>
</protein>
<feature type="non-terminal residue" evidence="1">
    <location>
        <position position="60"/>
    </location>
</feature>
<accession>A0A0C3RP34</accession>
<dbReference type="HOGENOM" id="CLU_155374_1_1_1"/>
<dbReference type="AlphaFoldDB" id="A0A0C3RP34"/>
<keyword evidence="2" id="KW-1185">Reference proteome</keyword>
<proteinExistence type="predicted"/>
<name>A0A0C3RP34_PHLG1</name>
<sequence length="60" mass="6997">FTPFQRVDSDSQLYQVQRSTRNLKRNACVLTADRIVGRCHLAGKCGREIDRRWTSENVED</sequence>
<dbReference type="EMBL" id="KN840903">
    <property type="protein sequence ID" value="KIP01141.1"/>
    <property type="molecule type" value="Genomic_DNA"/>
</dbReference>
<evidence type="ECO:0000313" key="2">
    <source>
        <dbReference type="Proteomes" id="UP000053257"/>
    </source>
</evidence>
<dbReference type="STRING" id="745531.A0A0C3RP34"/>
<gene>
    <name evidence="1" type="ORF">PHLGIDRAFT_54030</name>
</gene>